<evidence type="ECO:0000256" key="12">
    <source>
        <dbReference type="HAMAP-Rule" id="MF_00418"/>
    </source>
</evidence>
<evidence type="ECO:0000256" key="4">
    <source>
        <dbReference type="ARBA" id="ARBA00012086"/>
    </source>
</evidence>
<feature type="binding site" evidence="12 15">
    <location>
        <position position="216"/>
    </location>
    <ligand>
        <name>pyruvate</name>
        <dbReference type="ChEBI" id="CHEBI:15361"/>
    </ligand>
</feature>
<organism evidence="16 17">
    <name type="scientific">Orrella marina</name>
    <dbReference type="NCBI Taxonomy" id="2163011"/>
    <lineage>
        <taxon>Bacteria</taxon>
        <taxon>Pseudomonadati</taxon>
        <taxon>Pseudomonadota</taxon>
        <taxon>Betaproteobacteria</taxon>
        <taxon>Burkholderiales</taxon>
        <taxon>Alcaligenaceae</taxon>
        <taxon>Orrella</taxon>
    </lineage>
</organism>
<evidence type="ECO:0000256" key="7">
    <source>
        <dbReference type="ARBA" id="ARBA00022915"/>
    </source>
</evidence>
<evidence type="ECO:0000256" key="8">
    <source>
        <dbReference type="ARBA" id="ARBA00023154"/>
    </source>
</evidence>
<proteinExistence type="inferred from homology"/>
<dbReference type="HAMAP" id="MF_00418">
    <property type="entry name" value="DapA"/>
    <property type="match status" value="1"/>
</dbReference>
<evidence type="ECO:0000256" key="2">
    <source>
        <dbReference type="ARBA" id="ARBA00005120"/>
    </source>
</evidence>
<feature type="active site" description="Schiff-base intermediate with substrate" evidence="12 14">
    <location>
        <position position="174"/>
    </location>
</feature>
<keyword evidence="7 12" id="KW-0220">Diaminopimelate biosynthesis</keyword>
<dbReference type="EC" id="4.3.3.7" evidence="4 12"/>
<reference evidence="16 17" key="1">
    <citation type="submission" date="2018-04" db="EMBL/GenBank/DDBJ databases">
        <title>Bordetella sp. HZ20 isolated from seawater.</title>
        <authorList>
            <person name="Sun C."/>
        </authorList>
    </citation>
    <scope>NUCLEOTIDE SEQUENCE [LARGE SCALE GENOMIC DNA]</scope>
    <source>
        <strain evidence="16 17">HZ20</strain>
    </source>
</reference>
<sequence>MNSSDTTQAVEYPQFRGSMVALVTPMHPDGSLDRDGYRNLIDWHVREGTDALVVVGTSGESPTVDMDEHAELIQIAVEHAAGRIPVIAGVGANSTAEAIHLAEHASNVGAKAGLSVVPYYNKPSQEGMYRHFVAIQEAVGLPTILYNVPGRTVADLSSETIVRLAQVPGIIGIKDATGDIGRLGMLMRELPDSFQVISGDDPTAAALILLGGRGNISVTANIAPRAMHELCIAALEGDLVRVRELNSKLAKLNKLLFVEGNPIPVKWALAQMGRISGGIRLPLCELGPQFHEGLRAALVEADLL</sequence>
<comment type="pathway">
    <text evidence="2 12">Amino-acid biosynthesis; L-lysine biosynthesis via DAP pathway; (S)-tetrahydrodipicolinate from L-aspartate: step 3/4.</text>
</comment>
<dbReference type="GO" id="GO:0009089">
    <property type="term" value="P:lysine biosynthetic process via diaminopimelate"/>
    <property type="evidence" value="ECO:0007669"/>
    <property type="project" value="UniProtKB-UniRule"/>
</dbReference>
<comment type="function">
    <text evidence="1 12">Catalyzes the condensation of (S)-aspartate-beta-semialdehyde [(S)-ASA] and pyruvate to 4-hydroxy-tetrahydrodipicolinate (HTPA).</text>
</comment>
<keyword evidence="8 12" id="KW-0457">Lysine biosynthesis</keyword>
<evidence type="ECO:0000256" key="1">
    <source>
        <dbReference type="ARBA" id="ARBA00003294"/>
    </source>
</evidence>
<dbReference type="PRINTS" id="PR00146">
    <property type="entry name" value="DHPICSNTHASE"/>
</dbReference>
<comment type="subunit">
    <text evidence="12">Homotetramer; dimer of dimers.</text>
</comment>
<keyword evidence="6 12" id="KW-0028">Amino-acid biosynthesis</keyword>
<evidence type="ECO:0000256" key="15">
    <source>
        <dbReference type="PIRSR" id="PIRSR001365-2"/>
    </source>
</evidence>
<dbReference type="GO" id="GO:0008840">
    <property type="term" value="F:4-hydroxy-tetrahydrodipicolinate synthase activity"/>
    <property type="evidence" value="ECO:0007669"/>
    <property type="project" value="UniProtKB-UniRule"/>
</dbReference>
<evidence type="ECO:0000256" key="9">
    <source>
        <dbReference type="ARBA" id="ARBA00023239"/>
    </source>
</evidence>
<keyword evidence="10 12" id="KW-0704">Schiff base</keyword>
<dbReference type="CDD" id="cd00950">
    <property type="entry name" value="DHDPS"/>
    <property type="match status" value="1"/>
</dbReference>
<feature type="site" description="Part of a proton relay during catalysis" evidence="12">
    <location>
        <position position="57"/>
    </location>
</feature>
<comment type="similarity">
    <text evidence="3 12 13">Belongs to the DapA family.</text>
</comment>
<dbReference type="GO" id="GO:0019877">
    <property type="term" value="P:diaminopimelate biosynthetic process"/>
    <property type="evidence" value="ECO:0007669"/>
    <property type="project" value="UniProtKB-UniRule"/>
</dbReference>
<evidence type="ECO:0000256" key="11">
    <source>
        <dbReference type="ARBA" id="ARBA00047836"/>
    </source>
</evidence>
<dbReference type="KEGG" id="boz:DBV39_07785"/>
<protein>
    <recommendedName>
        <fullName evidence="4 12">4-hydroxy-tetrahydrodipicolinate synthase</fullName>
        <shortName evidence="12">HTPA synthase</shortName>
        <ecNumber evidence="4 12">4.3.3.7</ecNumber>
    </recommendedName>
</protein>
<dbReference type="InterPro" id="IPR013785">
    <property type="entry name" value="Aldolase_TIM"/>
</dbReference>
<evidence type="ECO:0000256" key="6">
    <source>
        <dbReference type="ARBA" id="ARBA00022605"/>
    </source>
</evidence>
<evidence type="ECO:0000256" key="10">
    <source>
        <dbReference type="ARBA" id="ARBA00023270"/>
    </source>
</evidence>
<dbReference type="InterPro" id="IPR005263">
    <property type="entry name" value="DapA"/>
</dbReference>
<dbReference type="RefSeq" id="WP_108621055.1">
    <property type="nucleotide sequence ID" value="NZ_CP028901.1"/>
</dbReference>
<gene>
    <name evidence="12" type="primary">dapA</name>
    <name evidence="16" type="ORF">DBV39_07785</name>
</gene>
<dbReference type="Gene3D" id="3.20.20.70">
    <property type="entry name" value="Aldolase class I"/>
    <property type="match status" value="1"/>
</dbReference>
<dbReference type="SUPFAM" id="SSF51569">
    <property type="entry name" value="Aldolase"/>
    <property type="match status" value="1"/>
</dbReference>
<evidence type="ECO:0000313" key="16">
    <source>
        <dbReference type="EMBL" id="AWB33626.1"/>
    </source>
</evidence>
<evidence type="ECO:0000256" key="14">
    <source>
        <dbReference type="PIRSR" id="PIRSR001365-1"/>
    </source>
</evidence>
<keyword evidence="9 12" id="KW-0456">Lyase</keyword>
<dbReference type="OrthoDB" id="9782828at2"/>
<name>A0A2R4XII3_9BURK</name>
<comment type="caution">
    <text evidence="12">Was originally thought to be a dihydrodipicolinate synthase (DHDPS), catalyzing the condensation of (S)-aspartate-beta-semialdehyde [(S)-ASA] and pyruvate to dihydrodipicolinate (DHDP). However, it was shown in E.coli that the product of the enzymatic reaction is not dihydrodipicolinate but in fact (4S)-4-hydroxy-2,3,4,5-tetrahydro-(2S)-dipicolinic acid (HTPA), and that the consecutive dehydration reaction leading to DHDP is not spontaneous but catalyzed by DapB.</text>
</comment>
<dbReference type="PROSITE" id="PS00666">
    <property type="entry name" value="DHDPS_2"/>
    <property type="match status" value="1"/>
</dbReference>
<comment type="catalytic activity">
    <reaction evidence="11 12">
        <text>L-aspartate 4-semialdehyde + pyruvate = (2S,4S)-4-hydroxy-2,3,4,5-tetrahydrodipicolinate + H2O + H(+)</text>
        <dbReference type="Rhea" id="RHEA:34171"/>
        <dbReference type="ChEBI" id="CHEBI:15361"/>
        <dbReference type="ChEBI" id="CHEBI:15377"/>
        <dbReference type="ChEBI" id="CHEBI:15378"/>
        <dbReference type="ChEBI" id="CHEBI:67139"/>
        <dbReference type="ChEBI" id="CHEBI:537519"/>
        <dbReference type="EC" id="4.3.3.7"/>
    </reaction>
</comment>
<dbReference type="Pfam" id="PF00701">
    <property type="entry name" value="DHDPS"/>
    <property type="match status" value="1"/>
</dbReference>
<dbReference type="GO" id="GO:0005829">
    <property type="term" value="C:cytosol"/>
    <property type="evidence" value="ECO:0007669"/>
    <property type="project" value="TreeGrafter"/>
</dbReference>
<evidence type="ECO:0000256" key="13">
    <source>
        <dbReference type="PIRNR" id="PIRNR001365"/>
    </source>
</evidence>
<dbReference type="UniPathway" id="UPA00034">
    <property type="reaction ID" value="UER00017"/>
</dbReference>
<dbReference type="EMBL" id="CP028901">
    <property type="protein sequence ID" value="AWB33626.1"/>
    <property type="molecule type" value="Genomic_DNA"/>
</dbReference>
<dbReference type="AlphaFoldDB" id="A0A2R4XII3"/>
<feature type="active site" description="Proton donor/acceptor" evidence="12 14">
    <location>
        <position position="146"/>
    </location>
</feature>
<dbReference type="PIRSF" id="PIRSF001365">
    <property type="entry name" value="DHDPS"/>
    <property type="match status" value="1"/>
</dbReference>
<dbReference type="InterPro" id="IPR002220">
    <property type="entry name" value="DapA-like"/>
</dbReference>
<feature type="site" description="Part of a proton relay during catalysis" evidence="12">
    <location>
        <position position="120"/>
    </location>
</feature>
<comment type="subcellular location">
    <subcellularLocation>
        <location evidence="12">Cytoplasm</location>
    </subcellularLocation>
</comment>
<dbReference type="Proteomes" id="UP000244571">
    <property type="component" value="Chromosome"/>
</dbReference>
<evidence type="ECO:0000256" key="3">
    <source>
        <dbReference type="ARBA" id="ARBA00007592"/>
    </source>
</evidence>
<accession>A0A2R4XII3</accession>
<dbReference type="PANTHER" id="PTHR12128:SF66">
    <property type="entry name" value="4-HYDROXY-2-OXOGLUTARATE ALDOLASE, MITOCHONDRIAL"/>
    <property type="match status" value="1"/>
</dbReference>
<evidence type="ECO:0000256" key="5">
    <source>
        <dbReference type="ARBA" id="ARBA00022490"/>
    </source>
</evidence>
<feature type="binding site" evidence="12">
    <location>
        <position position="58"/>
    </location>
    <ligand>
        <name>pyruvate</name>
        <dbReference type="ChEBI" id="CHEBI:15361"/>
    </ligand>
</feature>
<evidence type="ECO:0000313" key="17">
    <source>
        <dbReference type="Proteomes" id="UP000244571"/>
    </source>
</evidence>
<keyword evidence="17" id="KW-1185">Reference proteome</keyword>
<dbReference type="InterPro" id="IPR020625">
    <property type="entry name" value="Schiff_base-form_aldolases_AS"/>
</dbReference>
<dbReference type="NCBIfam" id="TIGR00674">
    <property type="entry name" value="dapA"/>
    <property type="match status" value="1"/>
</dbReference>
<dbReference type="SMART" id="SM01130">
    <property type="entry name" value="DHDPS"/>
    <property type="match status" value="1"/>
</dbReference>
<keyword evidence="5 12" id="KW-0963">Cytoplasm</keyword>
<dbReference type="PANTHER" id="PTHR12128">
    <property type="entry name" value="DIHYDRODIPICOLINATE SYNTHASE"/>
    <property type="match status" value="1"/>
</dbReference>